<feature type="disulfide bond" evidence="13">
    <location>
        <begin position="1588"/>
        <end position="1598"/>
    </location>
</feature>
<dbReference type="FunFam" id="2.120.10.30:FF:000241">
    <property type="entry name" value="Low-density lipoprotein receptor-related protein 6"/>
    <property type="match status" value="2"/>
</dbReference>
<feature type="disulfide bond" evidence="14">
    <location>
        <begin position="1147"/>
        <end position="1159"/>
    </location>
</feature>
<dbReference type="GO" id="GO:0006898">
    <property type="term" value="P:receptor-mediated endocytosis"/>
    <property type="evidence" value="ECO:0007669"/>
    <property type="project" value="TreeGrafter"/>
</dbReference>
<dbReference type="InterPro" id="IPR018097">
    <property type="entry name" value="EGF_Ca-bd_CS"/>
</dbReference>
<dbReference type="PROSITE" id="PS51120">
    <property type="entry name" value="LDLRB"/>
    <property type="match status" value="4"/>
</dbReference>
<evidence type="ECO:0000256" key="10">
    <source>
        <dbReference type="ARBA" id="ARBA00023157"/>
    </source>
</evidence>
<dbReference type="SMART" id="SM00192">
    <property type="entry name" value="LDLa"/>
    <property type="match status" value="11"/>
</dbReference>
<dbReference type="InterPro" id="IPR001881">
    <property type="entry name" value="EGF-like_Ca-bd_dom"/>
</dbReference>
<feature type="repeat" description="LDL-receptor class B" evidence="15">
    <location>
        <begin position="272"/>
        <end position="316"/>
    </location>
</feature>
<dbReference type="SMR" id="A0A9J6FD71"/>
<keyword evidence="5 16" id="KW-0812">Transmembrane</keyword>
<evidence type="ECO:0000313" key="19">
    <source>
        <dbReference type="Proteomes" id="UP000821853"/>
    </source>
</evidence>
<feature type="repeat" description="LDL-receptor class B" evidence="15">
    <location>
        <begin position="1443"/>
        <end position="1485"/>
    </location>
</feature>
<dbReference type="GO" id="GO:0016324">
    <property type="term" value="C:apical plasma membrane"/>
    <property type="evidence" value="ECO:0007669"/>
    <property type="project" value="TreeGrafter"/>
</dbReference>
<dbReference type="InterPro" id="IPR011042">
    <property type="entry name" value="6-blade_b-propeller_TolB-like"/>
</dbReference>
<feature type="disulfide bond" evidence="13">
    <location>
        <begin position="1227"/>
        <end position="1237"/>
    </location>
</feature>
<feature type="disulfide bond" evidence="14">
    <location>
        <begin position="972"/>
        <end position="984"/>
    </location>
</feature>
<feature type="transmembrane region" description="Helical" evidence="16">
    <location>
        <begin position="1637"/>
        <end position="1658"/>
    </location>
</feature>
<dbReference type="Gene3D" id="2.10.25.10">
    <property type="entry name" value="Laminin"/>
    <property type="match status" value="5"/>
</dbReference>
<evidence type="ECO:0000256" key="5">
    <source>
        <dbReference type="ARBA" id="ARBA00022692"/>
    </source>
</evidence>
<evidence type="ECO:0000256" key="12">
    <source>
        <dbReference type="ARBA" id="ARBA00023180"/>
    </source>
</evidence>
<dbReference type="SMART" id="SM00181">
    <property type="entry name" value="EGF"/>
    <property type="match status" value="7"/>
</dbReference>
<name>A0A9J6FD71_HAELO</name>
<evidence type="ECO:0000256" key="16">
    <source>
        <dbReference type="SAM" id="Phobius"/>
    </source>
</evidence>
<evidence type="ECO:0000256" key="3">
    <source>
        <dbReference type="ARBA" id="ARBA00022536"/>
    </source>
</evidence>
<keyword evidence="9 16" id="KW-0472">Membrane</keyword>
<evidence type="ECO:0000256" key="8">
    <source>
        <dbReference type="ARBA" id="ARBA00022989"/>
    </source>
</evidence>
<feature type="disulfide bond" evidence="14">
    <location>
        <begin position="991"/>
        <end position="1006"/>
    </location>
</feature>
<keyword evidence="6" id="KW-0732">Signal</keyword>
<dbReference type="PROSITE" id="PS01186">
    <property type="entry name" value="EGF_2"/>
    <property type="match status" value="2"/>
</dbReference>
<keyword evidence="10 13" id="KW-1015">Disulfide bond</keyword>
<feature type="disulfide bond" evidence="13">
    <location>
        <begin position="1609"/>
        <end position="1618"/>
    </location>
</feature>
<dbReference type="InterPro" id="IPR000742">
    <property type="entry name" value="EGF"/>
</dbReference>
<feature type="repeat" description="LDL-receptor class B" evidence="15">
    <location>
        <begin position="360"/>
        <end position="403"/>
    </location>
</feature>
<comment type="caution">
    <text evidence="13">Lacks conserved residue(s) required for the propagation of feature annotation.</text>
</comment>
<dbReference type="PROSITE" id="PS01209">
    <property type="entry name" value="LDLRA_1"/>
    <property type="match status" value="6"/>
</dbReference>
<dbReference type="FunFam" id="2.10.25.10:FF:000009">
    <property type="entry name" value="Low-density lipoprotein receptor isoform 1"/>
    <property type="match status" value="2"/>
</dbReference>
<dbReference type="PROSITE" id="PS00010">
    <property type="entry name" value="ASX_HYDROXYL"/>
    <property type="match status" value="2"/>
</dbReference>
<dbReference type="PRINTS" id="PR00261">
    <property type="entry name" value="LDLRECEPTOR"/>
</dbReference>
<evidence type="ECO:0000259" key="17">
    <source>
        <dbReference type="PROSITE" id="PS50026"/>
    </source>
</evidence>
<evidence type="ECO:0000256" key="15">
    <source>
        <dbReference type="PROSITE-ProRule" id="PRU00461"/>
    </source>
</evidence>
<dbReference type="Pfam" id="PF00058">
    <property type="entry name" value="Ldl_recept_b"/>
    <property type="match status" value="3"/>
</dbReference>
<keyword evidence="11" id="KW-0675">Receptor</keyword>
<feature type="disulfide bond" evidence="14">
    <location>
        <begin position="952"/>
        <end position="967"/>
    </location>
</feature>
<keyword evidence="19" id="KW-1185">Reference proteome</keyword>
<keyword evidence="8 16" id="KW-1133">Transmembrane helix</keyword>
<feature type="disulfide bond" evidence="14">
    <location>
        <begin position="1075"/>
        <end position="1090"/>
    </location>
</feature>
<comment type="subcellular location">
    <subcellularLocation>
        <location evidence="1">Cell membrane</location>
        <topology evidence="1">Single-pass type I membrane protein</topology>
    </subcellularLocation>
</comment>
<dbReference type="GO" id="GO:0005509">
    <property type="term" value="F:calcium ion binding"/>
    <property type="evidence" value="ECO:0007669"/>
    <property type="project" value="InterPro"/>
</dbReference>
<feature type="disulfide bond" evidence="14">
    <location>
        <begin position="940"/>
        <end position="958"/>
    </location>
</feature>
<feature type="disulfide bond" evidence="14">
    <location>
        <begin position="874"/>
        <end position="889"/>
    </location>
</feature>
<dbReference type="Gene3D" id="4.10.400.10">
    <property type="entry name" value="Low-density Lipoprotein Receptor"/>
    <property type="match status" value="11"/>
</dbReference>
<gene>
    <name evidence="18" type="ORF">HPB48_009377</name>
</gene>
<feature type="domain" description="EGF-like" evidence="17">
    <location>
        <begin position="1223"/>
        <end position="1262"/>
    </location>
</feature>
<feature type="domain" description="EGF-like" evidence="17">
    <location>
        <begin position="187"/>
        <end position="223"/>
    </location>
</feature>
<keyword evidence="12" id="KW-0325">Glycoprotein</keyword>
<feature type="disulfide bond" evidence="14">
    <location>
        <begin position="979"/>
        <end position="997"/>
    </location>
</feature>
<evidence type="ECO:0000256" key="4">
    <source>
        <dbReference type="ARBA" id="ARBA00022583"/>
    </source>
</evidence>
<dbReference type="Proteomes" id="UP000821853">
    <property type="component" value="Chromosome 1"/>
</dbReference>
<dbReference type="EMBL" id="JABSTR010000001">
    <property type="protein sequence ID" value="KAH9360829.1"/>
    <property type="molecule type" value="Genomic_DNA"/>
</dbReference>
<dbReference type="FunFam" id="4.10.400.10:FF:000034">
    <property type="entry name" value="Low-density lipoprotein receptor-related protein 2"/>
    <property type="match status" value="1"/>
</dbReference>
<feature type="disulfide bond" evidence="14">
    <location>
        <begin position="72"/>
        <end position="90"/>
    </location>
</feature>
<feature type="disulfide bond" evidence="14">
    <location>
        <begin position="1031"/>
        <end position="1046"/>
    </location>
</feature>
<dbReference type="Pfam" id="PF00057">
    <property type="entry name" value="Ldl_recept_a"/>
    <property type="match status" value="10"/>
</dbReference>
<feature type="disulfide bond" evidence="14">
    <location>
        <begin position="119"/>
        <end position="137"/>
    </location>
</feature>
<dbReference type="Pfam" id="PF14670">
    <property type="entry name" value="FXa_inhibition"/>
    <property type="match status" value="3"/>
</dbReference>
<dbReference type="Pfam" id="PF07645">
    <property type="entry name" value="EGF_CA"/>
    <property type="match status" value="1"/>
</dbReference>
<sequence>MFWKCDGENDCGNHKDETGCGSAHNACRSDKFACHDSSYCVPKIWLCDGEADCHDSSDELDCHGTNCTGFRCQNHECIPQNWRCDSTEDCADASDELHCNVSASTPSPRCDIDQGRFPCLDGQCLLPEKVCDGKKDCTDGADEGTFCKVNECSQKKCSQGCFVSSNGSTCYCNSGFRLLADHVSCSDIDECAEQPHLCSHTCTNSPGSYKCSCLDGYQLADASFCRARDPEPLLLFSDSKQVRGIWLRSNRYFEVHPAEGQSVGVEFDSDQRRVFWTDVSTQKSSIHSCLLDGTGFKTLFTSEHTLLEDLSLDWVTSNLYVTDSFGKRILVCTLDGLSCSAIVKDKVDAPRAIVVHPENRTMYWTDWGSAPAVLRSNMDGTNVQAIVSTDLGWPNGLSLDSPANRLYWCDAKHSKLEYIDLATMKRTSVLNEALYHPFALAVFEDTIYWSDWSSFSLDSSHKLTGKQHHRILRENDKHIMGVHVYHPVLRPRVPSSLCFLCSCRSSINLPSCCLPTPLSCVMLTLSPYFNLVMLIAVTKDSSFAIIAEEDTIFKIDLDRVGAPYPVLLPVAGAVMIGALAFDWPNQTLYFSDNQKETISAVNVNNFELKILHDHLGSVFGMDFDVAHQLLYWVDADKFTLEACRANGSGHVIVLDDLRRPVDVALYPFAGILFVLTVAEKPEITSYTMDGRNPKTLPLSTLLRPVSLEVDLVARKLVWADAVQTTFCPQNGFPAVFFSTPFIVQQVKEHVSSMSAAHNEIHWTCRDNASLHYIDLSQQPPVHRYVPFRSVRNGTFSRRVLFAALVPPFEPGPCGVNNGGCSHTCLPVLATRRSCFCPPGMALNADNVTCRVESGTCRPHELPCAGVCIAAIYWCDGRQDCPDNADEKACDAATCPSDDFSCANGHCIGKAYHCDGYDDCGDHSDEKNCTRQTCTPNQFTCTSGGCTPFLWRCDGEKDCPAGEDELNCGNIRCPNGHDRCANGQCIPHDWYCDGHADCTDSSDERNCTEPSDCFPDDFHCKNGQCLDKRLRCDHDEDCEDSTDELGCDYGKSNKSKCVHGMIDCGDGHCIYAHDLCDGFADCHSGRDESNCTSAICHSAQFFCPYTKRCILQSWLCDGDDDCGDNMDELLPICHPTTPSPIATTDSACWSDEFRCGSKECIPWSRVCDMHLDCADYSDEGSHCETHCGTANGGCAHICRESPLGPQCSCHPGYRLNADSKACDDVDECGTPGHCSHFCQNSKGSYKCTCADGYSLAADHRSCKVQRTTLSPLLIFACSHALLLIHQLFDQYAGQTYGRWSPKLVSLASPRTSIFFLPFFQGTINVMTLGNGKHFTLLEQIYKPFHIAVDWVANNVYFTDGWVHIQACEPTFKHCADVVDTTYPHVNSFTLAANDGLMFWAVWMDVVRQPHGLIERANMDGTARTILLTDKILWPCSVTVDAVHKLIYWADANKNILESATYDGKNRNTVLGVGISSPFSIALFQDWLYWSDWGSDSIMACNKHTGADVTLVHHGTAKATVLKVFHAVHQPSGVNRCAHNPCGHICLLNPTSYICACAHGFTLAKDSHTCVESDDRSFNLSSSDVLAQPCNPVCLNGGRCLSENSSYFCKCSDDFQGPSCELPVVVAMPHVQSSSRSTALAAILLTVLCVALLVLGYILYRRHKNKLAALDFSVSFKKPAFGKREGLLDNEHPVAAADECATASPDSGFMNPAFGGRKAIRVIRVRLGSSPAR</sequence>
<feature type="domain" description="EGF-like" evidence="17">
    <location>
        <begin position="1584"/>
        <end position="1619"/>
    </location>
</feature>
<dbReference type="InterPro" id="IPR051221">
    <property type="entry name" value="LDLR-related"/>
</dbReference>
<feature type="disulfide bond" evidence="14">
    <location>
        <begin position="1019"/>
        <end position="1037"/>
    </location>
</feature>
<dbReference type="PROSITE" id="PS50026">
    <property type="entry name" value="EGF_3"/>
    <property type="match status" value="3"/>
</dbReference>
<reference evidence="18 19" key="1">
    <citation type="journal article" date="2020" name="Cell">
        <title>Large-Scale Comparative Analyses of Tick Genomes Elucidate Their Genetic Diversity and Vector Capacities.</title>
        <authorList>
            <consortium name="Tick Genome and Microbiome Consortium (TIGMIC)"/>
            <person name="Jia N."/>
            <person name="Wang J."/>
            <person name="Shi W."/>
            <person name="Du L."/>
            <person name="Sun Y."/>
            <person name="Zhan W."/>
            <person name="Jiang J.F."/>
            <person name="Wang Q."/>
            <person name="Zhang B."/>
            <person name="Ji P."/>
            <person name="Bell-Sakyi L."/>
            <person name="Cui X.M."/>
            <person name="Yuan T.T."/>
            <person name="Jiang B.G."/>
            <person name="Yang W.F."/>
            <person name="Lam T.T."/>
            <person name="Chang Q.C."/>
            <person name="Ding S.J."/>
            <person name="Wang X.J."/>
            <person name="Zhu J.G."/>
            <person name="Ruan X.D."/>
            <person name="Zhao L."/>
            <person name="Wei J.T."/>
            <person name="Ye R.Z."/>
            <person name="Que T.C."/>
            <person name="Du C.H."/>
            <person name="Zhou Y.H."/>
            <person name="Cheng J.X."/>
            <person name="Dai P.F."/>
            <person name="Guo W.B."/>
            <person name="Han X.H."/>
            <person name="Huang E.J."/>
            <person name="Li L.F."/>
            <person name="Wei W."/>
            <person name="Gao Y.C."/>
            <person name="Liu J.Z."/>
            <person name="Shao H.Z."/>
            <person name="Wang X."/>
            <person name="Wang C.C."/>
            <person name="Yang T.C."/>
            <person name="Huo Q.B."/>
            <person name="Li W."/>
            <person name="Chen H.Y."/>
            <person name="Chen S.E."/>
            <person name="Zhou L.G."/>
            <person name="Ni X.B."/>
            <person name="Tian J.H."/>
            <person name="Sheng Y."/>
            <person name="Liu T."/>
            <person name="Pan Y.S."/>
            <person name="Xia L.Y."/>
            <person name="Li J."/>
            <person name="Zhao F."/>
            <person name="Cao W.C."/>
        </authorList>
    </citation>
    <scope>NUCLEOTIDE SEQUENCE [LARGE SCALE GENOMIC DNA]</scope>
    <source>
        <strain evidence="18">HaeL-2018</strain>
    </source>
</reference>
<comment type="caution">
    <text evidence="18">The sequence shown here is derived from an EMBL/GenBank/DDBJ whole genome shotgun (WGS) entry which is preliminary data.</text>
</comment>
<dbReference type="SUPFAM" id="SSF57196">
    <property type="entry name" value="EGF/Laminin"/>
    <property type="match status" value="5"/>
</dbReference>
<dbReference type="InterPro" id="IPR049883">
    <property type="entry name" value="NOTCH1_EGF-like"/>
</dbReference>
<evidence type="ECO:0000256" key="11">
    <source>
        <dbReference type="ARBA" id="ARBA00023170"/>
    </source>
</evidence>
<dbReference type="SMART" id="SM00135">
    <property type="entry name" value="LY"/>
    <property type="match status" value="12"/>
</dbReference>
<dbReference type="SUPFAM" id="SSF57424">
    <property type="entry name" value="LDL receptor-like module"/>
    <property type="match status" value="10"/>
</dbReference>
<feature type="disulfide bond" evidence="14">
    <location>
        <begin position="84"/>
        <end position="99"/>
    </location>
</feature>
<keyword evidence="2" id="KW-1003">Cell membrane</keyword>
<dbReference type="GO" id="GO:0043235">
    <property type="term" value="C:receptor complex"/>
    <property type="evidence" value="ECO:0007669"/>
    <property type="project" value="TreeGrafter"/>
</dbReference>
<feature type="disulfide bond" evidence="14">
    <location>
        <begin position="913"/>
        <end position="928"/>
    </location>
</feature>
<dbReference type="OMA" id="RWPSYDS"/>
<proteinExistence type="predicted"/>
<feature type="disulfide bond" evidence="14">
    <location>
        <begin position="1012"/>
        <end position="1024"/>
    </location>
</feature>
<keyword evidence="7" id="KW-0677">Repeat</keyword>
<feature type="disulfide bond" evidence="14">
    <location>
        <begin position="47"/>
        <end position="62"/>
    </location>
</feature>
<feature type="disulfide bond" evidence="14">
    <location>
        <begin position="933"/>
        <end position="945"/>
    </location>
</feature>
<evidence type="ECO:0000256" key="14">
    <source>
        <dbReference type="PROSITE-ProRule" id="PRU00124"/>
    </source>
</evidence>
<evidence type="ECO:0000256" key="13">
    <source>
        <dbReference type="PROSITE-ProRule" id="PRU00076"/>
    </source>
</evidence>
<dbReference type="InterPro" id="IPR000033">
    <property type="entry name" value="LDLR_classB_rpt"/>
</dbReference>
<feature type="disulfide bond" evidence="14">
    <location>
        <begin position="1154"/>
        <end position="1172"/>
    </location>
</feature>
<feature type="disulfide bond" evidence="14">
    <location>
        <begin position="894"/>
        <end position="906"/>
    </location>
</feature>
<dbReference type="GO" id="GO:0042562">
    <property type="term" value="F:hormone binding"/>
    <property type="evidence" value="ECO:0007669"/>
    <property type="project" value="TreeGrafter"/>
</dbReference>
<dbReference type="PROSITE" id="PS50068">
    <property type="entry name" value="LDLRA_2"/>
    <property type="match status" value="11"/>
</dbReference>
<dbReference type="CDD" id="cd00054">
    <property type="entry name" value="EGF_CA"/>
    <property type="match status" value="1"/>
</dbReference>
<dbReference type="InterPro" id="IPR000152">
    <property type="entry name" value="EGF-type_Asp/Asn_hydroxyl_site"/>
</dbReference>
<dbReference type="InterPro" id="IPR009030">
    <property type="entry name" value="Growth_fac_rcpt_cys_sf"/>
</dbReference>
<dbReference type="InterPro" id="IPR023415">
    <property type="entry name" value="LDLR_class-A_CS"/>
</dbReference>
<keyword evidence="4" id="KW-0254">Endocytosis</keyword>
<dbReference type="InterPro" id="IPR036055">
    <property type="entry name" value="LDL_receptor-like_sf"/>
</dbReference>
<organism evidence="18 19">
    <name type="scientific">Haemaphysalis longicornis</name>
    <name type="common">Bush tick</name>
    <dbReference type="NCBI Taxonomy" id="44386"/>
    <lineage>
        <taxon>Eukaryota</taxon>
        <taxon>Metazoa</taxon>
        <taxon>Ecdysozoa</taxon>
        <taxon>Arthropoda</taxon>
        <taxon>Chelicerata</taxon>
        <taxon>Arachnida</taxon>
        <taxon>Acari</taxon>
        <taxon>Parasitiformes</taxon>
        <taxon>Ixodida</taxon>
        <taxon>Ixodoidea</taxon>
        <taxon>Ixodidae</taxon>
        <taxon>Haemaphysalinae</taxon>
        <taxon>Haemaphysalis</taxon>
    </lineage>
</organism>
<dbReference type="PROSITE" id="PS00022">
    <property type="entry name" value="EGF_1"/>
    <property type="match status" value="1"/>
</dbReference>
<evidence type="ECO:0000256" key="9">
    <source>
        <dbReference type="ARBA" id="ARBA00023136"/>
    </source>
</evidence>
<dbReference type="SUPFAM" id="SSF63825">
    <property type="entry name" value="YWTD domain"/>
    <property type="match status" value="3"/>
</dbReference>
<dbReference type="VEuPathDB" id="VectorBase:HLOH_042180"/>
<feature type="disulfide bond" evidence="14">
    <location>
        <begin position="1056"/>
        <end position="1068"/>
    </location>
</feature>
<evidence type="ECO:0000256" key="1">
    <source>
        <dbReference type="ARBA" id="ARBA00004251"/>
    </source>
</evidence>
<dbReference type="SMART" id="SM00179">
    <property type="entry name" value="EGF_CA"/>
    <property type="match status" value="6"/>
</dbReference>
<dbReference type="Gene3D" id="2.120.10.30">
    <property type="entry name" value="TolB, C-terminal domain"/>
    <property type="match status" value="3"/>
</dbReference>
<feature type="disulfide bond" evidence="14">
    <location>
        <begin position="901"/>
        <end position="919"/>
    </location>
</feature>
<dbReference type="CDD" id="cd00112">
    <property type="entry name" value="LDLa"/>
    <property type="match status" value="10"/>
</dbReference>
<dbReference type="OrthoDB" id="8831087at2759"/>
<dbReference type="PANTHER" id="PTHR22722:SF14">
    <property type="entry name" value="MEGALIN, ISOFORM A"/>
    <property type="match status" value="1"/>
</dbReference>
<protein>
    <recommendedName>
        <fullName evidence="17">EGF-like domain-containing protein</fullName>
    </recommendedName>
</protein>
<feature type="repeat" description="LDL-receptor class B" evidence="15">
    <location>
        <begin position="404"/>
        <end position="446"/>
    </location>
</feature>
<dbReference type="SUPFAM" id="SSF57184">
    <property type="entry name" value="Growth factor receptor domain"/>
    <property type="match status" value="1"/>
</dbReference>
<evidence type="ECO:0000313" key="18">
    <source>
        <dbReference type="EMBL" id="KAH9360829.1"/>
    </source>
</evidence>
<accession>A0A9J6FD71</accession>
<dbReference type="PROSITE" id="PS01187">
    <property type="entry name" value="EGF_CA"/>
    <property type="match status" value="2"/>
</dbReference>
<evidence type="ECO:0000256" key="6">
    <source>
        <dbReference type="ARBA" id="ARBA00022729"/>
    </source>
</evidence>
<evidence type="ECO:0000256" key="2">
    <source>
        <dbReference type="ARBA" id="ARBA00022475"/>
    </source>
</evidence>
<evidence type="ECO:0000256" key="7">
    <source>
        <dbReference type="ARBA" id="ARBA00022737"/>
    </source>
</evidence>
<dbReference type="InterPro" id="IPR002172">
    <property type="entry name" value="LDrepeatLR_classA_rpt"/>
</dbReference>
<feature type="disulfide bond" evidence="14">
    <location>
        <begin position="1063"/>
        <end position="1081"/>
    </location>
</feature>
<dbReference type="PANTHER" id="PTHR22722">
    <property type="entry name" value="LOW-DENSITY LIPOPROTEIN RECEPTOR-RELATED PROTEIN 2-RELATED"/>
    <property type="match status" value="1"/>
</dbReference>
<keyword evidence="3 13" id="KW-0245">EGF-like domain</keyword>